<organism evidence="5">
    <name type="scientific">Oscillatoriales cyanobacterium SpSt-418</name>
    <dbReference type="NCBI Taxonomy" id="2282169"/>
    <lineage>
        <taxon>Bacteria</taxon>
        <taxon>Bacillati</taxon>
        <taxon>Cyanobacteriota</taxon>
        <taxon>Cyanophyceae</taxon>
        <taxon>Oscillatoriophycideae</taxon>
        <taxon>Oscillatoriales</taxon>
    </lineage>
</organism>
<dbReference type="InterPro" id="IPR001789">
    <property type="entry name" value="Sig_transdc_resp-reg_receiver"/>
</dbReference>
<dbReference type="CDD" id="cd17546">
    <property type="entry name" value="REC_hyHK_CKI1_RcsC-like"/>
    <property type="match status" value="1"/>
</dbReference>
<dbReference type="PANTHER" id="PTHR45339">
    <property type="entry name" value="HYBRID SIGNAL TRANSDUCTION HISTIDINE KINASE J"/>
    <property type="match status" value="1"/>
</dbReference>
<keyword evidence="1 3" id="KW-0597">Phosphoprotein</keyword>
<feature type="modified residue" description="4-aspartylphosphate" evidence="3">
    <location>
        <position position="100"/>
    </location>
</feature>
<evidence type="ECO:0000256" key="1">
    <source>
        <dbReference type="ARBA" id="ARBA00022553"/>
    </source>
</evidence>
<proteinExistence type="predicted"/>
<evidence type="ECO:0000259" key="4">
    <source>
        <dbReference type="PROSITE" id="PS50110"/>
    </source>
</evidence>
<comment type="caution">
    <text evidence="5">The sequence shown here is derived from an EMBL/GenBank/DDBJ whole genome shotgun (WGS) entry which is preliminary data.</text>
</comment>
<feature type="domain" description="Response regulatory" evidence="4">
    <location>
        <begin position="51"/>
        <end position="188"/>
    </location>
</feature>
<evidence type="ECO:0000313" key="5">
    <source>
        <dbReference type="EMBL" id="HFN00979.1"/>
    </source>
</evidence>
<dbReference type="InterPro" id="IPR011006">
    <property type="entry name" value="CheY-like_superfamily"/>
</dbReference>
<dbReference type="SMART" id="SM00448">
    <property type="entry name" value="REC"/>
    <property type="match status" value="1"/>
</dbReference>
<keyword evidence="2" id="KW-0902">Two-component regulatory system</keyword>
<dbReference type="PROSITE" id="PS50110">
    <property type="entry name" value="RESPONSE_REGULATORY"/>
    <property type="match status" value="1"/>
</dbReference>
<dbReference type="EMBL" id="DSRU01000356">
    <property type="protein sequence ID" value="HFN00979.1"/>
    <property type="molecule type" value="Genomic_DNA"/>
</dbReference>
<gene>
    <name evidence="5" type="ORF">ENR64_25140</name>
</gene>
<dbReference type="AlphaFoldDB" id="A0A7C3PK27"/>
<dbReference type="SUPFAM" id="SSF52172">
    <property type="entry name" value="CheY-like"/>
    <property type="match status" value="1"/>
</dbReference>
<dbReference type="Gene3D" id="3.40.50.2300">
    <property type="match status" value="1"/>
</dbReference>
<evidence type="ECO:0000256" key="2">
    <source>
        <dbReference type="ARBA" id="ARBA00023012"/>
    </source>
</evidence>
<protein>
    <submittedName>
        <fullName evidence="5">Response regulator</fullName>
    </submittedName>
</protein>
<sequence length="282" mass="31275">MGGELTVNSVLGVGSTFSFSIPVKVTEIESLTTRSQSQHILQLAPDQPVYRILVAEDNDTNRQLLVQLLQAVGFIVQSAINGQEAIAQWESWQPHLIWMDMRMPVMNGYEATQQIRAKEQERNYQSRHADPSAARAAVPSAQAPTFIIALTANAFEEERARVLEAGCNDFIRKPFQETELLEKMAAYLGVEYLYVSPHQAEATAIAPSDGMNEIAALRSLPSSLLAQMLQATMQIDYQRLTTLLEEVASTQPDVAALLTKKLDDFDFEGILQLLEKANPTLP</sequence>
<dbReference type="PANTHER" id="PTHR45339:SF1">
    <property type="entry name" value="HYBRID SIGNAL TRANSDUCTION HISTIDINE KINASE J"/>
    <property type="match status" value="1"/>
</dbReference>
<dbReference type="GO" id="GO:0000160">
    <property type="term" value="P:phosphorelay signal transduction system"/>
    <property type="evidence" value="ECO:0007669"/>
    <property type="project" value="UniProtKB-KW"/>
</dbReference>
<accession>A0A7C3PK27</accession>
<dbReference type="Pfam" id="PF00072">
    <property type="entry name" value="Response_reg"/>
    <property type="match status" value="1"/>
</dbReference>
<reference evidence="5" key="1">
    <citation type="journal article" date="2020" name="mSystems">
        <title>Genome- and Community-Level Interaction Insights into Carbon Utilization and Element Cycling Functions of Hydrothermarchaeota in Hydrothermal Sediment.</title>
        <authorList>
            <person name="Zhou Z."/>
            <person name="Liu Y."/>
            <person name="Xu W."/>
            <person name="Pan J."/>
            <person name="Luo Z.H."/>
            <person name="Li M."/>
        </authorList>
    </citation>
    <scope>NUCLEOTIDE SEQUENCE [LARGE SCALE GENOMIC DNA]</scope>
    <source>
        <strain evidence="5">SpSt-418</strain>
    </source>
</reference>
<evidence type="ECO:0000256" key="3">
    <source>
        <dbReference type="PROSITE-ProRule" id="PRU00169"/>
    </source>
</evidence>
<name>A0A7C3PK27_9CYAN</name>